<gene>
    <name evidence="1" type="ORF">LTS18_004883</name>
</gene>
<name>A0ACC3DRV3_9PEZI</name>
<accession>A0ACC3DRV3</accession>
<dbReference type="Proteomes" id="UP001186974">
    <property type="component" value="Unassembled WGS sequence"/>
</dbReference>
<dbReference type="EMBL" id="JAWDJW010001150">
    <property type="protein sequence ID" value="KAK3079430.1"/>
    <property type="molecule type" value="Genomic_DNA"/>
</dbReference>
<evidence type="ECO:0000313" key="1">
    <source>
        <dbReference type="EMBL" id="KAK3079430.1"/>
    </source>
</evidence>
<comment type="caution">
    <text evidence="1">The sequence shown here is derived from an EMBL/GenBank/DDBJ whole genome shotgun (WGS) entry which is preliminary data.</text>
</comment>
<evidence type="ECO:0000313" key="2">
    <source>
        <dbReference type="Proteomes" id="UP001186974"/>
    </source>
</evidence>
<protein>
    <submittedName>
        <fullName evidence="1">Uncharacterized protein</fullName>
    </submittedName>
</protein>
<reference evidence="1" key="1">
    <citation type="submission" date="2024-09" db="EMBL/GenBank/DDBJ databases">
        <title>Black Yeasts Isolated from many extreme environments.</title>
        <authorList>
            <person name="Coleine C."/>
            <person name="Stajich J.E."/>
            <person name="Selbmann L."/>
        </authorList>
    </citation>
    <scope>NUCLEOTIDE SEQUENCE</scope>
    <source>
        <strain evidence="1">CCFEE 5737</strain>
    </source>
</reference>
<keyword evidence="2" id="KW-1185">Reference proteome</keyword>
<proteinExistence type="predicted"/>
<sequence>MEPYLAPHKRYGLSSPAPSSKGLNSGSSSIKTITDDSPPQPYQASSSYGPDPPPPNKLEQKRRLAALWVKAQFRPGGRDYNAHSGAGGKSRLGRAGCMAIKPDPRPNGACLPQVTTSRSFTTMRVLNDNYYVVDEDDCHFPANPLAAEWSGHTTLLVSAAALLALNVKGKTTIMPAAHGFAFHVVDMMAWEVLPSSAANNIRSQIDPHHRLSMSYTRYHLLGATLTEGERLFSNHDSLTFKMCKHTFKVYDMTFMSCNPPFYASHNLPGRRNCASNIAEATEAFGMRSGWKEVSGGNPFDCFQNTPFYALKGGLGSSRAGILWSLRRWESVWWELIAVHSRSGVLMGRGSRMWGLWFWISECGGEALVGWEREEFNGSDDREQGDLVTARWVMHFAD</sequence>
<organism evidence="1 2">
    <name type="scientific">Coniosporium uncinatum</name>
    <dbReference type="NCBI Taxonomy" id="93489"/>
    <lineage>
        <taxon>Eukaryota</taxon>
        <taxon>Fungi</taxon>
        <taxon>Dikarya</taxon>
        <taxon>Ascomycota</taxon>
        <taxon>Pezizomycotina</taxon>
        <taxon>Dothideomycetes</taxon>
        <taxon>Dothideomycetes incertae sedis</taxon>
        <taxon>Coniosporium</taxon>
    </lineage>
</organism>